<sequence length="681" mass="79124">MNKFIELRNNYFEKEQDPSFPLFFLKKYQEENLVGTLNSETILNQFKEIMQLATKKEIKESEIVKGLAYLGQNDYLDRYIVNLIMDNHLLLTKEGFDKVVIELLSKEKTDESVVYALVDSCIECDRDVLTKETLENVLKYHIKQLDVFSIVIDYLYHFKVEGFEQAIYEWLKEDYPINIKIQLIDLLVELYSLENLNYENIENLLPFQANKKLFTDYMAILNKEQPIQHNGLTILQSMFYGDFENSGKGNNGGMAVFLKTLGNELSKSKEVSLVVTLTITNEWSHNQSLMNFYSDNHLFLRAPIYIDATNKDPFLKKEQFIKRAIDRFLIKLEIEPDIFHVRYLDNASRAVALLSKQLGKRLVFTLTPDPHRNMTNNDGTLKAFDANEYFQKLNKIKIGDELISESDQIVGIGDHTVGKELESYFPQLLKEDKKDALWMISEGIKAGGNPENTDEKLNSYKELKGINLKKEFFDRPIILNVGRLEQLKSQDELLKAWGNSSISDVYNLLLIGGDLENPSTDEMKMIHSFEEYLTEHPHLKDKFHHMGALSNEKIRMIEKKIMEHQENYPQIYLCSSKKEEFGIAILEALSQKFLVLGPERGGVKSYLENDINGFLIDTSNWQTISEETEIIIQRFTNNPIAFERIQDAGEKTVKDRFSMEEIAKEFLLFYLSLERGKVNEY</sequence>
<dbReference type="Pfam" id="PF00534">
    <property type="entry name" value="Glycos_transf_1"/>
    <property type="match status" value="1"/>
</dbReference>
<dbReference type="eggNOG" id="COG0438">
    <property type="taxonomic scope" value="Bacteria"/>
</dbReference>
<feature type="domain" description="Glycosyl transferase family 1" evidence="1">
    <location>
        <begin position="474"/>
        <end position="631"/>
    </location>
</feature>
<dbReference type="Proteomes" id="UP000184758">
    <property type="component" value="Unassembled WGS sequence"/>
</dbReference>
<gene>
    <name evidence="2" type="ORF">SAMN05878443_2135</name>
</gene>
<dbReference type="OrthoDB" id="2421289at2"/>
<dbReference type="InterPro" id="IPR001296">
    <property type="entry name" value="Glyco_trans_1"/>
</dbReference>
<evidence type="ECO:0000259" key="1">
    <source>
        <dbReference type="Pfam" id="PF00534"/>
    </source>
</evidence>
<dbReference type="SUPFAM" id="SSF53756">
    <property type="entry name" value="UDP-Glycosyltransferase/glycogen phosphorylase"/>
    <property type="match status" value="1"/>
</dbReference>
<organism evidence="2 3">
    <name type="scientific">Carnobacterium alterfunditum</name>
    <dbReference type="NCBI Taxonomy" id="28230"/>
    <lineage>
        <taxon>Bacteria</taxon>
        <taxon>Bacillati</taxon>
        <taxon>Bacillota</taxon>
        <taxon>Bacilli</taxon>
        <taxon>Lactobacillales</taxon>
        <taxon>Carnobacteriaceae</taxon>
        <taxon>Carnobacterium</taxon>
    </lineage>
</organism>
<accession>A0A1N6HWF3</accession>
<reference evidence="3" key="1">
    <citation type="submission" date="2016-11" db="EMBL/GenBank/DDBJ databases">
        <authorList>
            <person name="Varghese N."/>
            <person name="Submissions S."/>
        </authorList>
    </citation>
    <scope>NUCLEOTIDE SEQUENCE [LARGE SCALE GENOMIC DNA]</scope>
    <source>
        <strain evidence="3">313</strain>
    </source>
</reference>
<keyword evidence="3" id="KW-1185">Reference proteome</keyword>
<evidence type="ECO:0000313" key="3">
    <source>
        <dbReference type="Proteomes" id="UP000184758"/>
    </source>
</evidence>
<dbReference type="STRING" id="28230.SAMN05878443_2135"/>
<dbReference type="GO" id="GO:0016757">
    <property type="term" value="F:glycosyltransferase activity"/>
    <property type="evidence" value="ECO:0007669"/>
    <property type="project" value="InterPro"/>
</dbReference>
<dbReference type="PANTHER" id="PTHR12526">
    <property type="entry name" value="GLYCOSYLTRANSFERASE"/>
    <property type="match status" value="1"/>
</dbReference>
<name>A0A1N6HWF3_9LACT</name>
<dbReference type="EMBL" id="FSRN01000001">
    <property type="protein sequence ID" value="SIO24178.1"/>
    <property type="molecule type" value="Genomic_DNA"/>
</dbReference>
<keyword evidence="2" id="KW-0808">Transferase</keyword>
<protein>
    <submittedName>
        <fullName evidence="2">Glycosyl transferases group 1</fullName>
    </submittedName>
</protein>
<proteinExistence type="predicted"/>
<dbReference type="AlphaFoldDB" id="A0A1N6HWF3"/>
<dbReference type="Gene3D" id="3.40.50.2000">
    <property type="entry name" value="Glycogen Phosphorylase B"/>
    <property type="match status" value="2"/>
</dbReference>
<dbReference type="CDD" id="cd03801">
    <property type="entry name" value="GT4_PimA-like"/>
    <property type="match status" value="1"/>
</dbReference>
<evidence type="ECO:0000313" key="2">
    <source>
        <dbReference type="EMBL" id="SIO24178.1"/>
    </source>
</evidence>